<keyword evidence="2" id="KW-1185">Reference proteome</keyword>
<dbReference type="AlphaFoldDB" id="A0A7Z2S9J4"/>
<dbReference type="SUPFAM" id="SSF53187">
    <property type="entry name" value="Zn-dependent exopeptidases"/>
    <property type="match status" value="1"/>
</dbReference>
<dbReference type="KEGG" id="schy:GVO57_08180"/>
<dbReference type="Proteomes" id="UP000464468">
    <property type="component" value="Chromosome"/>
</dbReference>
<reference evidence="1 2" key="1">
    <citation type="submission" date="2020-01" db="EMBL/GenBank/DDBJ databases">
        <title>Sphingomonas sp. C33 whole genome sequece.</title>
        <authorList>
            <person name="Park C."/>
        </authorList>
    </citation>
    <scope>NUCLEOTIDE SEQUENCE [LARGE SCALE GENOMIC DNA]</scope>
    <source>
        <strain evidence="1 2">C33</strain>
    </source>
</reference>
<keyword evidence="1" id="KW-0378">Hydrolase</keyword>
<name>A0A7Z2S9J4_9SPHN</name>
<dbReference type="PIRSF" id="PIRSF029730">
    <property type="entry name" value="UCP029730"/>
    <property type="match status" value="1"/>
</dbReference>
<sequence length="249" mass="27015">MTSPDRASPYRASPYRERVGGPGALIVVDHASAHVPPDVDLGIDPALVQRHIGWDIGAEAVADLLADRLGCRALFGTVSRLVIDLHREEDHPALIPVASDGHAIPGNAALDAAARAARIADYHRPYHARLAAMIDEARPDLIVAVHSFTPRLETAPDGARPWQVGILYNQDERAARVAIDALRAMGIVTGDNEPYSGRLLNATMNRHAEARGIPYLAIEVRQDLIDDAAGARTWAERLLPVIRQCRAIK</sequence>
<dbReference type="Pfam" id="PF05013">
    <property type="entry name" value="FGase"/>
    <property type="match status" value="1"/>
</dbReference>
<protein>
    <submittedName>
        <fullName evidence="1">N-formylglutamate amidohydrolase</fullName>
    </submittedName>
</protein>
<accession>A0A7Z2S9J4</accession>
<dbReference type="InterPro" id="IPR007709">
    <property type="entry name" value="N-FG_amidohydro"/>
</dbReference>
<proteinExistence type="predicted"/>
<dbReference type="GO" id="GO:0016787">
    <property type="term" value="F:hydrolase activity"/>
    <property type="evidence" value="ECO:0007669"/>
    <property type="project" value="UniProtKB-KW"/>
</dbReference>
<gene>
    <name evidence="1" type="ORF">GVO57_08180</name>
</gene>
<organism evidence="1 2">
    <name type="scientific">Sphingomonas changnyeongensis</name>
    <dbReference type="NCBI Taxonomy" id="2698679"/>
    <lineage>
        <taxon>Bacteria</taxon>
        <taxon>Pseudomonadati</taxon>
        <taxon>Pseudomonadota</taxon>
        <taxon>Alphaproteobacteria</taxon>
        <taxon>Sphingomonadales</taxon>
        <taxon>Sphingomonadaceae</taxon>
        <taxon>Sphingomonas</taxon>
    </lineage>
</organism>
<evidence type="ECO:0000313" key="2">
    <source>
        <dbReference type="Proteomes" id="UP000464468"/>
    </source>
</evidence>
<dbReference type="EMBL" id="CP047895">
    <property type="protein sequence ID" value="QHL90809.1"/>
    <property type="molecule type" value="Genomic_DNA"/>
</dbReference>
<dbReference type="Gene3D" id="3.40.630.40">
    <property type="entry name" value="Zn-dependent exopeptidases"/>
    <property type="match status" value="1"/>
</dbReference>
<dbReference type="RefSeq" id="WP_160592736.1">
    <property type="nucleotide sequence ID" value="NZ_CP047895.1"/>
</dbReference>
<dbReference type="InterPro" id="IPR011227">
    <property type="entry name" value="UCP029730"/>
</dbReference>
<evidence type="ECO:0000313" key="1">
    <source>
        <dbReference type="EMBL" id="QHL90809.1"/>
    </source>
</evidence>